<dbReference type="AlphaFoldDB" id="A7NQ59"/>
<proteinExistence type="predicted"/>
<dbReference type="KEGG" id="rca:Rcas_3656"/>
<dbReference type="PANTHER" id="PTHR43078:SF6">
    <property type="entry name" value="UDP-GLUCURONIC ACID DECARBOXYLASE 1"/>
    <property type="match status" value="1"/>
</dbReference>
<feature type="domain" description="NAD-dependent epimerase/dehydratase" evidence="5">
    <location>
        <begin position="6"/>
        <end position="247"/>
    </location>
</feature>
<dbReference type="GO" id="GO:0033320">
    <property type="term" value="P:UDP-D-xylose biosynthetic process"/>
    <property type="evidence" value="ECO:0007669"/>
    <property type="project" value="UniProtKB-UniPathway"/>
</dbReference>
<dbReference type="InterPro" id="IPR044516">
    <property type="entry name" value="UXS-like"/>
</dbReference>
<dbReference type="GO" id="GO:0070403">
    <property type="term" value="F:NAD+ binding"/>
    <property type="evidence" value="ECO:0007669"/>
    <property type="project" value="InterPro"/>
</dbReference>
<keyword evidence="3" id="KW-0520">NAD</keyword>
<dbReference type="RefSeq" id="WP_012122128.1">
    <property type="nucleotide sequence ID" value="NC_009767.1"/>
</dbReference>
<evidence type="ECO:0000313" key="7">
    <source>
        <dbReference type="Proteomes" id="UP000000263"/>
    </source>
</evidence>
<protein>
    <submittedName>
        <fullName evidence="6">NAD-dependent epimerase/dehydratase</fullName>
    </submittedName>
</protein>
<evidence type="ECO:0000256" key="2">
    <source>
        <dbReference type="ARBA" id="ARBA00022793"/>
    </source>
</evidence>
<evidence type="ECO:0000259" key="5">
    <source>
        <dbReference type="Pfam" id="PF01370"/>
    </source>
</evidence>
<evidence type="ECO:0000256" key="3">
    <source>
        <dbReference type="ARBA" id="ARBA00023027"/>
    </source>
</evidence>
<gene>
    <name evidence="6" type="ordered locus">Rcas_3656</name>
</gene>
<keyword evidence="4" id="KW-0456">Lyase</keyword>
<dbReference type="eggNOG" id="COG0451">
    <property type="taxonomic scope" value="Bacteria"/>
</dbReference>
<name>A7NQ59_ROSCS</name>
<dbReference type="Pfam" id="PF01370">
    <property type="entry name" value="Epimerase"/>
    <property type="match status" value="1"/>
</dbReference>
<dbReference type="GO" id="GO:0042732">
    <property type="term" value="P:D-xylose metabolic process"/>
    <property type="evidence" value="ECO:0007669"/>
    <property type="project" value="InterPro"/>
</dbReference>
<dbReference type="InterPro" id="IPR001509">
    <property type="entry name" value="Epimerase_deHydtase"/>
</dbReference>
<dbReference type="GO" id="GO:0048040">
    <property type="term" value="F:UDP-glucuronate decarboxylase activity"/>
    <property type="evidence" value="ECO:0007669"/>
    <property type="project" value="TreeGrafter"/>
</dbReference>
<reference evidence="6 7" key="1">
    <citation type="submission" date="2007-08" db="EMBL/GenBank/DDBJ databases">
        <title>Complete sequence of Roseiflexus castenholzii DSM 13941.</title>
        <authorList>
            <consortium name="US DOE Joint Genome Institute"/>
            <person name="Copeland A."/>
            <person name="Lucas S."/>
            <person name="Lapidus A."/>
            <person name="Barry K."/>
            <person name="Glavina del Rio T."/>
            <person name="Dalin E."/>
            <person name="Tice H."/>
            <person name="Pitluck S."/>
            <person name="Thompson L.S."/>
            <person name="Brettin T."/>
            <person name="Bruce D."/>
            <person name="Detter J.C."/>
            <person name="Han C."/>
            <person name="Tapia R."/>
            <person name="Schmutz J."/>
            <person name="Larimer F."/>
            <person name="Land M."/>
            <person name="Hauser L."/>
            <person name="Kyrpides N."/>
            <person name="Mikhailova N."/>
            <person name="Bryant D.A."/>
            <person name="Hanada S."/>
            <person name="Tsukatani Y."/>
            <person name="Richardson P."/>
        </authorList>
    </citation>
    <scope>NUCLEOTIDE SEQUENCE [LARGE SCALE GENOMIC DNA]</scope>
    <source>
        <strain evidence="7">DSM 13941 / HLO8</strain>
    </source>
</reference>
<dbReference type="STRING" id="383372.Rcas_3656"/>
<dbReference type="UniPathway" id="UPA00796">
    <property type="reaction ID" value="UER00771"/>
</dbReference>
<keyword evidence="7" id="KW-1185">Reference proteome</keyword>
<organism evidence="6 7">
    <name type="scientific">Roseiflexus castenholzii (strain DSM 13941 / HLO8)</name>
    <dbReference type="NCBI Taxonomy" id="383372"/>
    <lineage>
        <taxon>Bacteria</taxon>
        <taxon>Bacillati</taxon>
        <taxon>Chloroflexota</taxon>
        <taxon>Chloroflexia</taxon>
        <taxon>Chloroflexales</taxon>
        <taxon>Roseiflexineae</taxon>
        <taxon>Roseiflexaceae</taxon>
        <taxon>Roseiflexus</taxon>
    </lineage>
</organism>
<dbReference type="PRINTS" id="PR01713">
    <property type="entry name" value="NUCEPIMERASE"/>
</dbReference>
<dbReference type="PANTHER" id="PTHR43078">
    <property type="entry name" value="UDP-GLUCURONIC ACID DECARBOXYLASE-RELATED"/>
    <property type="match status" value="1"/>
</dbReference>
<keyword evidence="2" id="KW-0210">Decarboxylase</keyword>
<dbReference type="OrthoDB" id="9803061at2"/>
<dbReference type="InterPro" id="IPR036291">
    <property type="entry name" value="NAD(P)-bd_dom_sf"/>
</dbReference>
<accession>A7NQ59</accession>
<dbReference type="Proteomes" id="UP000000263">
    <property type="component" value="Chromosome"/>
</dbReference>
<dbReference type="Gene3D" id="3.40.50.720">
    <property type="entry name" value="NAD(P)-binding Rossmann-like Domain"/>
    <property type="match status" value="1"/>
</dbReference>
<evidence type="ECO:0000256" key="4">
    <source>
        <dbReference type="ARBA" id="ARBA00023239"/>
    </source>
</evidence>
<dbReference type="HOGENOM" id="CLU_007383_4_0_0"/>
<evidence type="ECO:0000313" key="6">
    <source>
        <dbReference type="EMBL" id="ABU59705.1"/>
    </source>
</evidence>
<dbReference type="EMBL" id="CP000804">
    <property type="protein sequence ID" value="ABU59705.1"/>
    <property type="molecule type" value="Genomic_DNA"/>
</dbReference>
<evidence type="ECO:0000256" key="1">
    <source>
        <dbReference type="ARBA" id="ARBA00001911"/>
    </source>
</evidence>
<sequence length="325" mass="35567">MTQRSILITGGAGFIGSHLADALIARGDRVAIIDDLSTGAVANIRHLKGHPNFSYTLDTIANEAVLAELIDESDAIVHLAAAVGVQLIVQSPVRTIETNVNGTELVLRWAAKKGKTVLLASTSEVYGKSERIPFREDDDLVLGPSTMGRWSYACSKLLDEFLALAYHKERDLPVIIARLFNTVGPRQTGRYGMVLPRFVRAALRDVPLRVYGDGQQTRCFCYVGDTVRALIALLDHPGAVGKIFNVGNPQEVSILELAQRVVRLARSSSPIVLVPYEHAYEAGFEDMRRRVPDISRLAALTGFRPTLDLDDIIRAVIAYEQAHGA</sequence>
<dbReference type="SUPFAM" id="SSF51735">
    <property type="entry name" value="NAD(P)-binding Rossmann-fold domains"/>
    <property type="match status" value="1"/>
</dbReference>
<comment type="cofactor">
    <cofactor evidence="1">
        <name>NAD(+)</name>
        <dbReference type="ChEBI" id="CHEBI:57540"/>
    </cofactor>
</comment>
<dbReference type="GO" id="GO:0005737">
    <property type="term" value="C:cytoplasm"/>
    <property type="evidence" value="ECO:0007669"/>
    <property type="project" value="TreeGrafter"/>
</dbReference>